<evidence type="ECO:0000313" key="2">
    <source>
        <dbReference type="Proteomes" id="UP000639403"/>
    </source>
</evidence>
<organism evidence="1 2">
    <name type="scientific">Rhodonia placenta</name>
    <dbReference type="NCBI Taxonomy" id="104341"/>
    <lineage>
        <taxon>Eukaryota</taxon>
        <taxon>Fungi</taxon>
        <taxon>Dikarya</taxon>
        <taxon>Basidiomycota</taxon>
        <taxon>Agaricomycotina</taxon>
        <taxon>Agaricomycetes</taxon>
        <taxon>Polyporales</taxon>
        <taxon>Adustoporiaceae</taxon>
        <taxon>Rhodonia</taxon>
    </lineage>
</organism>
<sequence length="112" mass="12943">MTGENHLQPLSQPWQLYIMCYWWLKGALCDVMTKDLHMITGNQSIKMSWTAVNFHQWIELPYGVAFVGWPTDIARTNLSKIGGCNILDKLLTKWQTGSMRFKPPPCKETRQA</sequence>
<dbReference type="EMBL" id="JADOXO010001210">
    <property type="protein sequence ID" value="KAF9797191.1"/>
    <property type="molecule type" value="Genomic_DNA"/>
</dbReference>
<reference evidence="1" key="2">
    <citation type="journal article" name="Front. Microbiol.">
        <title>Degradative Capacity of Two Strains of Rhodonia placenta: From Phenotype to Genotype.</title>
        <authorList>
            <person name="Kolle M."/>
            <person name="Horta M.A.C."/>
            <person name="Nowrousian M."/>
            <person name="Ohm R.A."/>
            <person name="Benz J.P."/>
            <person name="Pilgard A."/>
        </authorList>
    </citation>
    <scope>NUCLEOTIDE SEQUENCE</scope>
    <source>
        <strain evidence="1">FPRL280</strain>
    </source>
</reference>
<protein>
    <submittedName>
        <fullName evidence="1">Uncharacterized protein</fullName>
    </submittedName>
</protein>
<name>A0A8H7NRW3_9APHY</name>
<proteinExistence type="predicted"/>
<comment type="caution">
    <text evidence="1">The sequence shown here is derived from an EMBL/GenBank/DDBJ whole genome shotgun (WGS) entry which is preliminary data.</text>
</comment>
<evidence type="ECO:0000313" key="1">
    <source>
        <dbReference type="EMBL" id="KAF9797191.1"/>
    </source>
</evidence>
<accession>A0A8H7NRW3</accession>
<dbReference type="AlphaFoldDB" id="A0A8H7NRW3"/>
<dbReference type="Proteomes" id="UP000639403">
    <property type="component" value="Unassembled WGS sequence"/>
</dbReference>
<reference evidence="1" key="1">
    <citation type="submission" date="2020-11" db="EMBL/GenBank/DDBJ databases">
        <authorList>
            <person name="Koelle M."/>
            <person name="Horta M.A.C."/>
            <person name="Nowrousian M."/>
            <person name="Ohm R.A."/>
            <person name="Benz P."/>
            <person name="Pilgard A."/>
        </authorList>
    </citation>
    <scope>NUCLEOTIDE SEQUENCE</scope>
    <source>
        <strain evidence="1">FPRL280</strain>
    </source>
</reference>
<gene>
    <name evidence="1" type="ORF">IEO21_10890</name>
</gene>